<name>A0A0G1QMX3_9BACT</name>
<evidence type="ECO:0000313" key="1">
    <source>
        <dbReference type="EMBL" id="KKU10010.1"/>
    </source>
</evidence>
<dbReference type="EMBL" id="LCLA01000023">
    <property type="protein sequence ID" value="KKU10010.1"/>
    <property type="molecule type" value="Genomic_DNA"/>
</dbReference>
<dbReference type="AlphaFoldDB" id="A0A0G1QMX3"/>
<dbReference type="Proteomes" id="UP000034329">
    <property type="component" value="Unassembled WGS sequence"/>
</dbReference>
<sequence>NIFALLLGNQPYSGPFLSRRYPIGHRPNADYWKSKVSSKMDPHLNVMTAKSLESLLSFYGFKTEKTLGVGFYPLPFPLFKLFSALDKYHASYVIVKAGKVGEPK</sequence>
<reference evidence="1 2" key="1">
    <citation type="journal article" date="2015" name="Nature">
        <title>rRNA introns, odd ribosomes, and small enigmatic genomes across a large radiation of phyla.</title>
        <authorList>
            <person name="Brown C.T."/>
            <person name="Hug L.A."/>
            <person name="Thomas B.C."/>
            <person name="Sharon I."/>
            <person name="Castelle C.J."/>
            <person name="Singh A."/>
            <person name="Wilkins M.J."/>
            <person name="Williams K.H."/>
            <person name="Banfield J.F."/>
        </authorList>
    </citation>
    <scope>NUCLEOTIDE SEQUENCE [LARGE SCALE GENOMIC DNA]</scope>
</reference>
<protein>
    <submittedName>
        <fullName evidence="1">Uncharacterized protein</fullName>
    </submittedName>
</protein>
<gene>
    <name evidence="1" type="ORF">UX13_C0023G0010</name>
</gene>
<accession>A0A0G1QMX3</accession>
<comment type="caution">
    <text evidence="1">The sequence shown here is derived from an EMBL/GenBank/DDBJ whole genome shotgun (WGS) entry which is preliminary data.</text>
</comment>
<feature type="non-terminal residue" evidence="1">
    <location>
        <position position="1"/>
    </location>
</feature>
<evidence type="ECO:0000313" key="2">
    <source>
        <dbReference type="Proteomes" id="UP000034329"/>
    </source>
</evidence>
<organism evidence="1 2">
    <name type="scientific">Candidatus Woesebacteria bacterium GW2011_GWB1_45_5</name>
    <dbReference type="NCBI Taxonomy" id="1618581"/>
    <lineage>
        <taxon>Bacteria</taxon>
        <taxon>Candidatus Woeseibacteriota</taxon>
    </lineage>
</organism>
<proteinExistence type="predicted"/>